<dbReference type="EMBL" id="DS233089">
    <property type="protein sequence ID" value="EDS27994.1"/>
    <property type="molecule type" value="Genomic_DNA"/>
</dbReference>
<evidence type="ECO:0000313" key="3">
    <source>
        <dbReference type="Proteomes" id="UP000002320"/>
    </source>
</evidence>
<dbReference type="InParanoid" id="B0XH26"/>
<gene>
    <name evidence="2" type="primary">6052724</name>
    <name evidence="1" type="ORF">CpipJ_CPIJ018464</name>
</gene>
<proteinExistence type="predicted"/>
<name>B0XH26_CULQU</name>
<dbReference type="InterPro" id="IPR036047">
    <property type="entry name" value="F-box-like_dom_sf"/>
</dbReference>
<keyword evidence="3" id="KW-1185">Reference proteome</keyword>
<protein>
    <submittedName>
        <fullName evidence="1">Predicted protein</fullName>
    </submittedName>
</protein>
<dbReference type="EnsemblMetazoa" id="CPIJ018464-RA">
    <property type="protein sequence ID" value="CPIJ018464-PA"/>
    <property type="gene ID" value="CPIJ018464"/>
</dbReference>
<dbReference type="eggNOG" id="ENOG502TB2Y">
    <property type="taxonomic scope" value="Eukaryota"/>
</dbReference>
<dbReference type="SUPFAM" id="SSF81383">
    <property type="entry name" value="F-box domain"/>
    <property type="match status" value="1"/>
</dbReference>
<dbReference type="Gene3D" id="3.80.10.10">
    <property type="entry name" value="Ribonuclease Inhibitor"/>
    <property type="match status" value="1"/>
</dbReference>
<dbReference type="HOGENOM" id="CLU_657654_0_0_1"/>
<reference evidence="2" key="2">
    <citation type="submission" date="2021-02" db="UniProtKB">
        <authorList>
            <consortium name="EnsemblMetazoa"/>
        </authorList>
    </citation>
    <scope>IDENTIFICATION</scope>
    <source>
        <strain evidence="2">JHB</strain>
    </source>
</reference>
<reference evidence="1" key="1">
    <citation type="submission" date="2007-03" db="EMBL/GenBank/DDBJ databases">
        <title>Annotation of Culex pipiens quinquefasciatus.</title>
        <authorList>
            <consortium name="The Broad Institute Genome Sequencing Platform"/>
            <person name="Atkinson P.W."/>
            <person name="Hemingway J."/>
            <person name="Christensen B.M."/>
            <person name="Higgs S."/>
            <person name="Kodira C."/>
            <person name="Hannick L."/>
            <person name="Megy K."/>
            <person name="O'Leary S."/>
            <person name="Pearson M."/>
            <person name="Haas B.J."/>
            <person name="Mauceli E."/>
            <person name="Wortman J.R."/>
            <person name="Lee N.H."/>
            <person name="Guigo R."/>
            <person name="Stanke M."/>
            <person name="Alvarado L."/>
            <person name="Amedeo P."/>
            <person name="Antoine C.H."/>
            <person name="Arensburger P."/>
            <person name="Bidwell S.L."/>
            <person name="Crawford M."/>
            <person name="Camaro F."/>
            <person name="Devon K."/>
            <person name="Engels R."/>
            <person name="Hammond M."/>
            <person name="Howarth C."/>
            <person name="Koehrsen M."/>
            <person name="Lawson D."/>
            <person name="Montgomery P."/>
            <person name="Nene V."/>
            <person name="Nusbaum C."/>
            <person name="Puiu D."/>
            <person name="Romero-Severson J."/>
            <person name="Severson D.W."/>
            <person name="Shumway M."/>
            <person name="Sisk P."/>
            <person name="Stolte C."/>
            <person name="Zeng Q."/>
            <person name="Eisenstadt E."/>
            <person name="Fraser-Liggett C."/>
            <person name="Strausberg R."/>
            <person name="Galagan J."/>
            <person name="Birren B."/>
            <person name="Collins F.H."/>
        </authorList>
    </citation>
    <scope>NUCLEOTIDE SEQUENCE [LARGE SCALE GENOMIC DNA]</scope>
    <source>
        <strain evidence="1">JHB</strain>
    </source>
</reference>
<dbReference type="VEuPathDB" id="VectorBase:CPIJ018464"/>
<dbReference type="InterPro" id="IPR032675">
    <property type="entry name" value="LRR_dom_sf"/>
</dbReference>
<accession>B0XH26</accession>
<dbReference type="AlphaFoldDB" id="B0XH26"/>
<evidence type="ECO:0000313" key="1">
    <source>
        <dbReference type="EMBL" id="EDS27994.1"/>
    </source>
</evidence>
<organism>
    <name type="scientific">Culex quinquefasciatus</name>
    <name type="common">Southern house mosquito</name>
    <name type="synonym">Culex pungens</name>
    <dbReference type="NCBI Taxonomy" id="7176"/>
    <lineage>
        <taxon>Eukaryota</taxon>
        <taxon>Metazoa</taxon>
        <taxon>Ecdysozoa</taxon>
        <taxon>Arthropoda</taxon>
        <taxon>Hexapoda</taxon>
        <taxon>Insecta</taxon>
        <taxon>Pterygota</taxon>
        <taxon>Neoptera</taxon>
        <taxon>Endopterygota</taxon>
        <taxon>Diptera</taxon>
        <taxon>Nematocera</taxon>
        <taxon>Culicoidea</taxon>
        <taxon>Culicidae</taxon>
        <taxon>Culicinae</taxon>
        <taxon>Culicini</taxon>
        <taxon>Culex</taxon>
        <taxon>Culex</taxon>
    </lineage>
</organism>
<dbReference type="KEGG" id="cqu:CpipJ_CPIJ018464"/>
<sequence>MSWDTIVPRIPHVFDAIFGHLDLQDRLSAASTCRQWEAAVFGASSRFAKDIALNVTYDRYSTPSNRSYQSVTVKPWIWGRRKFQLSLRVLETMNGACPIRWARFDGRFADWSISPSDLMAYGRIFSNLQELELTLTLKTFWDEGWDQTFENLGGLSVVKLTGGHGRVMSSVRTYCRGLKKLTLVQFALTKPLGQLLDFPELEELVIEDLDVSPSSLELQSGDSQLVYNNLKHLTFLISYCASFVHLTRLATTIKAPELQSARLSEILYRFVRIEAGGDFHDLTLNVTSYSPSDFTPSIIFRNDLSSVTRVTIEAFSMKGYVDAVMGWVKDHCNNVKDLVFNQEPSPQIYQQITDYAVQEMATMPKIVYNANEFQKSCFSLERRAARLVATNHGNQINLNNFPVNPNFNWN</sequence>
<dbReference type="Proteomes" id="UP000002320">
    <property type="component" value="Unassembled WGS sequence"/>
</dbReference>
<evidence type="ECO:0000313" key="2">
    <source>
        <dbReference type="EnsemblMetazoa" id="CPIJ018464-PA"/>
    </source>
</evidence>